<gene>
    <name evidence="2" type="ORF">IT41_14580</name>
</gene>
<dbReference type="EMBL" id="JRKN01000023">
    <property type="protein sequence ID" value="KGJ03276.1"/>
    <property type="molecule type" value="Genomic_DNA"/>
</dbReference>
<accession>A0A099EZ64</accession>
<reference evidence="2 3" key="2">
    <citation type="submission" date="2014-10" db="EMBL/GenBank/DDBJ databases">
        <title>Paracoccus sanguinis sp. nov., isolated from clinical specimens of New York State patients.</title>
        <authorList>
            <person name="Mingle L.A."/>
            <person name="Cole J.A."/>
            <person name="Lapierre P."/>
            <person name="Musser K.A."/>
        </authorList>
    </citation>
    <scope>NUCLEOTIDE SEQUENCE [LARGE SCALE GENOMIC DNA]</scope>
    <source>
        <strain evidence="2 3">JCM 14014</strain>
    </source>
</reference>
<dbReference type="Pfam" id="PF14280">
    <property type="entry name" value="DUF4365"/>
    <property type="match status" value="1"/>
</dbReference>
<dbReference type="AlphaFoldDB" id="A0A099EZ64"/>
<dbReference type="InterPro" id="IPR025375">
    <property type="entry name" value="DUF4365"/>
</dbReference>
<keyword evidence="3" id="KW-1185">Reference proteome</keyword>
<sequence length="143" mass="15806">MRIGFQFDGRSRLEAGIDGIAEVMDGDQPTVKMIAVQVKASESSAYAGETEAGFTYRVRASDFDYWRGSNLPVILVLYRLSDDTFFWKSLENLVGEAERTLQFNKPRDVLDAGAKDRLAALTVAKQGHGYYVPPLGSRASSPH</sequence>
<dbReference type="eggNOG" id="COG2865">
    <property type="taxonomic scope" value="Bacteria"/>
</dbReference>
<organism evidence="2 3">
    <name type="scientific">Paracoccus halophilus</name>
    <dbReference type="NCBI Taxonomy" id="376733"/>
    <lineage>
        <taxon>Bacteria</taxon>
        <taxon>Pseudomonadati</taxon>
        <taxon>Pseudomonadota</taxon>
        <taxon>Alphaproteobacteria</taxon>
        <taxon>Rhodobacterales</taxon>
        <taxon>Paracoccaceae</taxon>
        <taxon>Paracoccus</taxon>
    </lineage>
</organism>
<reference evidence="2 3" key="1">
    <citation type="submission" date="2014-09" db="EMBL/GenBank/DDBJ databases">
        <authorList>
            <person name="McGinnis J.M."/>
            <person name="Wolfgang W.J."/>
        </authorList>
    </citation>
    <scope>NUCLEOTIDE SEQUENCE [LARGE SCALE GENOMIC DNA]</scope>
    <source>
        <strain evidence="2 3">JCM 14014</strain>
    </source>
</reference>
<feature type="domain" description="DUF4365" evidence="1">
    <location>
        <begin position="5"/>
        <end position="120"/>
    </location>
</feature>
<evidence type="ECO:0000313" key="2">
    <source>
        <dbReference type="EMBL" id="KGJ03276.1"/>
    </source>
</evidence>
<protein>
    <recommendedName>
        <fullName evidence="1">DUF4365 domain-containing protein</fullName>
    </recommendedName>
</protein>
<name>A0A099EZ64_9RHOB</name>
<proteinExistence type="predicted"/>
<comment type="caution">
    <text evidence="2">The sequence shown here is derived from an EMBL/GenBank/DDBJ whole genome shotgun (WGS) entry which is preliminary data.</text>
</comment>
<dbReference type="Proteomes" id="UP000029846">
    <property type="component" value="Unassembled WGS sequence"/>
</dbReference>
<evidence type="ECO:0000259" key="1">
    <source>
        <dbReference type="Pfam" id="PF14280"/>
    </source>
</evidence>
<evidence type="ECO:0000313" key="3">
    <source>
        <dbReference type="Proteomes" id="UP000029846"/>
    </source>
</evidence>